<dbReference type="GO" id="GO:0005739">
    <property type="term" value="C:mitochondrion"/>
    <property type="evidence" value="ECO:0007669"/>
    <property type="project" value="UniProtKB-SubCell"/>
</dbReference>
<comment type="similarity">
    <text evidence="4">Belongs to the short-chain dehydrogenases/reductases (SDR) family. 17-beta-HSD 3 subfamily.</text>
</comment>
<keyword evidence="3" id="KW-0496">Mitochondrion</keyword>
<evidence type="ECO:0000313" key="5">
    <source>
        <dbReference type="EMBL" id="RWS09092.1"/>
    </source>
</evidence>
<keyword evidence="2" id="KW-0521">NADP</keyword>
<dbReference type="EMBL" id="NCKU01002654">
    <property type="protein sequence ID" value="RWS09092.1"/>
    <property type="molecule type" value="Genomic_DNA"/>
</dbReference>
<dbReference type="Proteomes" id="UP000285301">
    <property type="component" value="Unassembled WGS sequence"/>
</dbReference>
<comment type="subcellular location">
    <subcellularLocation>
        <location evidence="1">Mitochondrion</location>
    </subcellularLocation>
</comment>
<dbReference type="PANTHER" id="PTHR44889">
    <property type="entry name" value="INACTIVE HYDROXYSTEROID DEHYDROGENASE-LIKE PROTEIN 1"/>
    <property type="match status" value="1"/>
</dbReference>
<comment type="caution">
    <text evidence="5">The sequence shown here is derived from an EMBL/GenBank/DDBJ whole genome shotgun (WGS) entry which is preliminary data.</text>
</comment>
<evidence type="ECO:0000256" key="1">
    <source>
        <dbReference type="ARBA" id="ARBA00004173"/>
    </source>
</evidence>
<dbReference type="InterPro" id="IPR052149">
    <property type="entry name" value="17-beta-HSD3-like"/>
</dbReference>
<dbReference type="AlphaFoldDB" id="A0A3S4QXY8"/>
<evidence type="ECO:0000313" key="6">
    <source>
        <dbReference type="Proteomes" id="UP000285301"/>
    </source>
</evidence>
<gene>
    <name evidence="5" type="ORF">B4U79_09902</name>
</gene>
<sequence>MAKERKSNQRVLNNQLIGHHVVNRFGNQRVLNCWPDSNIFYDREYKDKGVLFQTLVPCFVATRRISNHVLLPNFLMPSADDYAEDALSTIGYSTRTSAYWIHDIINWFSSLIRHFIRFPISCYVLNKVNSDLD</sequence>
<keyword evidence="6" id="KW-1185">Reference proteome</keyword>
<accession>A0A3S4QXY8</accession>
<name>A0A3S4QXY8_9ACAR</name>
<evidence type="ECO:0000256" key="2">
    <source>
        <dbReference type="ARBA" id="ARBA00022857"/>
    </source>
</evidence>
<reference evidence="5 6" key="1">
    <citation type="journal article" date="2018" name="Gigascience">
        <title>Genomes of trombidid mites reveal novel predicted allergens and laterally-transferred genes associated with secondary metabolism.</title>
        <authorList>
            <person name="Dong X."/>
            <person name="Chaisiri K."/>
            <person name="Xia D."/>
            <person name="Armstrong S.D."/>
            <person name="Fang Y."/>
            <person name="Donnelly M.J."/>
            <person name="Kadowaki T."/>
            <person name="McGarry J.W."/>
            <person name="Darby A.C."/>
            <person name="Makepeace B.L."/>
        </authorList>
    </citation>
    <scope>NUCLEOTIDE SEQUENCE [LARGE SCALE GENOMIC DNA]</scope>
    <source>
        <strain evidence="5">UoL-WK</strain>
    </source>
</reference>
<dbReference type="PANTHER" id="PTHR44889:SF1">
    <property type="entry name" value="INACTIVE HYDROXYSTEROID DEHYDROGENASE-LIKE PROTEIN 1"/>
    <property type="match status" value="1"/>
</dbReference>
<organism evidence="5 6">
    <name type="scientific">Dinothrombium tinctorium</name>
    <dbReference type="NCBI Taxonomy" id="1965070"/>
    <lineage>
        <taxon>Eukaryota</taxon>
        <taxon>Metazoa</taxon>
        <taxon>Ecdysozoa</taxon>
        <taxon>Arthropoda</taxon>
        <taxon>Chelicerata</taxon>
        <taxon>Arachnida</taxon>
        <taxon>Acari</taxon>
        <taxon>Acariformes</taxon>
        <taxon>Trombidiformes</taxon>
        <taxon>Prostigmata</taxon>
        <taxon>Anystina</taxon>
        <taxon>Parasitengona</taxon>
        <taxon>Trombidioidea</taxon>
        <taxon>Trombidiidae</taxon>
        <taxon>Dinothrombium</taxon>
    </lineage>
</organism>
<protein>
    <submittedName>
        <fullName evidence="5">Inactive hydroxysteroid dehydrogenase-like protein 1</fullName>
    </submittedName>
</protein>
<evidence type="ECO:0000256" key="4">
    <source>
        <dbReference type="ARBA" id="ARBA00038261"/>
    </source>
</evidence>
<dbReference type="STRING" id="1965070.A0A3S4QXY8"/>
<evidence type="ECO:0000256" key="3">
    <source>
        <dbReference type="ARBA" id="ARBA00023128"/>
    </source>
</evidence>
<proteinExistence type="inferred from homology"/>
<dbReference type="OrthoDB" id="5545019at2759"/>